<feature type="non-terminal residue" evidence="1">
    <location>
        <position position="268"/>
    </location>
</feature>
<accession>A0ABQ8EQH3</accession>
<proteinExistence type="predicted"/>
<reference evidence="1 2" key="1">
    <citation type="submission" date="2021-05" db="EMBL/GenBank/DDBJ databases">
        <title>Genome Assembly of Synthetic Allotetraploid Brassica napus Reveals Homoeologous Exchanges between Subgenomes.</title>
        <authorList>
            <person name="Davis J.T."/>
        </authorList>
    </citation>
    <scope>NUCLEOTIDE SEQUENCE [LARGE SCALE GENOMIC DNA]</scope>
    <source>
        <strain evidence="2">cv. Da-Ae</strain>
        <tissue evidence="1">Seedling</tissue>
    </source>
</reference>
<organism evidence="1 2">
    <name type="scientific">Brassica napus</name>
    <name type="common">Rape</name>
    <dbReference type="NCBI Taxonomy" id="3708"/>
    <lineage>
        <taxon>Eukaryota</taxon>
        <taxon>Viridiplantae</taxon>
        <taxon>Streptophyta</taxon>
        <taxon>Embryophyta</taxon>
        <taxon>Tracheophyta</taxon>
        <taxon>Spermatophyta</taxon>
        <taxon>Magnoliopsida</taxon>
        <taxon>eudicotyledons</taxon>
        <taxon>Gunneridae</taxon>
        <taxon>Pentapetalae</taxon>
        <taxon>rosids</taxon>
        <taxon>malvids</taxon>
        <taxon>Brassicales</taxon>
        <taxon>Brassicaceae</taxon>
        <taxon>Brassiceae</taxon>
        <taxon>Brassica</taxon>
    </lineage>
</organism>
<protein>
    <submittedName>
        <fullName evidence="1">Uncharacterized protein</fullName>
    </submittedName>
</protein>
<dbReference type="Proteomes" id="UP000824890">
    <property type="component" value="Unassembled WGS sequence"/>
</dbReference>
<keyword evidence="2" id="KW-1185">Reference proteome</keyword>
<evidence type="ECO:0000313" key="2">
    <source>
        <dbReference type="Proteomes" id="UP000824890"/>
    </source>
</evidence>
<sequence>RPVQVGGTDATAPVFGGYECQKEASDDRKLYAAEQLVLDICNLKLRENALQELSKWNLHMLKTESNYHNYTLAAESGKKAMQEVVLNWYKQISKESLCDCTSMEENLRIPGEFGLNIIRCFAENLPFLLSNSLKFNNDACAKINSMIIPCCEEWIEPKSDHSHKVVEITISAWKYLLDENFWFLHTGDDRNVLWCKQVNEPSCSTPMKRPNDIPSIESRVNFQDGKLLKQASGDAKQQQQHLIRASSVYVAAVSDSKYTLSRLLTETK</sequence>
<dbReference type="EMBL" id="JAGKQM010000001">
    <property type="protein sequence ID" value="KAH0943934.1"/>
    <property type="molecule type" value="Genomic_DNA"/>
</dbReference>
<comment type="caution">
    <text evidence="1">The sequence shown here is derived from an EMBL/GenBank/DDBJ whole genome shotgun (WGS) entry which is preliminary data.</text>
</comment>
<name>A0ABQ8EQH3_BRANA</name>
<feature type="non-terminal residue" evidence="1">
    <location>
        <position position="1"/>
    </location>
</feature>
<evidence type="ECO:0000313" key="1">
    <source>
        <dbReference type="EMBL" id="KAH0943934.1"/>
    </source>
</evidence>
<gene>
    <name evidence="1" type="ORF">HID58_003571</name>
</gene>